<feature type="non-terminal residue" evidence="15">
    <location>
        <position position="1"/>
    </location>
</feature>
<evidence type="ECO:0000313" key="15">
    <source>
        <dbReference type="EMBL" id="RUS33415.1"/>
    </source>
</evidence>
<organism evidence="15 16">
    <name type="scientific">Jimgerdemannia flammicorona</name>
    <dbReference type="NCBI Taxonomy" id="994334"/>
    <lineage>
        <taxon>Eukaryota</taxon>
        <taxon>Fungi</taxon>
        <taxon>Fungi incertae sedis</taxon>
        <taxon>Mucoromycota</taxon>
        <taxon>Mucoromycotina</taxon>
        <taxon>Endogonomycetes</taxon>
        <taxon>Endogonales</taxon>
        <taxon>Endogonaceae</taxon>
        <taxon>Jimgerdemannia</taxon>
    </lineage>
</organism>
<dbReference type="Pfam" id="PF05502">
    <property type="entry name" value="Dynactin_p62"/>
    <property type="match status" value="2"/>
</dbReference>
<evidence type="ECO:0000256" key="1">
    <source>
        <dbReference type="ARBA" id="ARBA00004300"/>
    </source>
</evidence>
<evidence type="ECO:0000256" key="5">
    <source>
        <dbReference type="ARBA" id="ARBA00022499"/>
    </source>
</evidence>
<evidence type="ECO:0000256" key="6">
    <source>
        <dbReference type="ARBA" id="ARBA00022553"/>
    </source>
</evidence>
<dbReference type="GO" id="GO:0005869">
    <property type="term" value="C:dynactin complex"/>
    <property type="evidence" value="ECO:0007669"/>
    <property type="project" value="InterPro"/>
</dbReference>
<comment type="caution">
    <text evidence="15">The sequence shown here is derived from an EMBL/GenBank/DDBJ whole genome shotgun (WGS) entry which is preliminary data.</text>
</comment>
<dbReference type="EMBL" id="RBNJ01001239">
    <property type="protein sequence ID" value="RUS33415.1"/>
    <property type="molecule type" value="Genomic_DNA"/>
</dbReference>
<comment type="similarity">
    <text evidence="11">Belongs to the dynactin subunit 4 family.</text>
</comment>
<evidence type="ECO:0000256" key="12">
    <source>
        <dbReference type="ARBA" id="ARBA00034864"/>
    </source>
</evidence>
<evidence type="ECO:0000256" key="7">
    <source>
        <dbReference type="ARBA" id="ARBA00022843"/>
    </source>
</evidence>
<keyword evidence="5" id="KW-1017">Isopeptide bond</keyword>
<keyword evidence="8" id="KW-0007">Acetylation</keyword>
<name>A0A433QUJ9_9FUNG</name>
<proteinExistence type="inferred from homology"/>
<dbReference type="AlphaFoldDB" id="A0A433QUJ9"/>
<dbReference type="InterPro" id="IPR008603">
    <property type="entry name" value="DCTN4"/>
</dbReference>
<feature type="compositionally biased region" description="Basic and acidic residues" evidence="14">
    <location>
        <begin position="446"/>
        <end position="455"/>
    </location>
</feature>
<feature type="region of interest" description="Disordered" evidence="14">
    <location>
        <begin position="418"/>
        <end position="455"/>
    </location>
</feature>
<reference evidence="15 16" key="1">
    <citation type="journal article" date="2018" name="New Phytol.">
        <title>Phylogenomics of Endogonaceae and evolution of mycorrhizas within Mucoromycota.</title>
        <authorList>
            <person name="Chang Y."/>
            <person name="Desiro A."/>
            <person name="Na H."/>
            <person name="Sandor L."/>
            <person name="Lipzen A."/>
            <person name="Clum A."/>
            <person name="Barry K."/>
            <person name="Grigoriev I.V."/>
            <person name="Martin F.M."/>
            <person name="Stajich J.E."/>
            <person name="Smith M.E."/>
            <person name="Bonito G."/>
            <person name="Spatafora J.W."/>
        </authorList>
    </citation>
    <scope>NUCLEOTIDE SEQUENCE [LARGE SCALE GENOMIC DNA]</scope>
    <source>
        <strain evidence="15 16">AD002</strain>
    </source>
</reference>
<feature type="region of interest" description="Disordered" evidence="14">
    <location>
        <begin position="581"/>
        <end position="618"/>
    </location>
</feature>
<evidence type="ECO:0000256" key="4">
    <source>
        <dbReference type="ARBA" id="ARBA00022490"/>
    </source>
</evidence>
<evidence type="ECO:0000256" key="9">
    <source>
        <dbReference type="ARBA" id="ARBA00023054"/>
    </source>
</evidence>
<evidence type="ECO:0000256" key="8">
    <source>
        <dbReference type="ARBA" id="ARBA00022990"/>
    </source>
</evidence>
<dbReference type="PANTHER" id="PTHR13034:SF2">
    <property type="entry name" value="DYNACTIN SUBUNIT 4"/>
    <property type="match status" value="1"/>
</dbReference>
<sequence length="643" mass="71934">AEESFLHQWQGAIRLAVTVTQLAIPTLLPTIMSMNLSPFVHYHCPCPDIYFESDAAVDAASTTAPQACLRDATQTLDINSPRTDFSLHPLSRLYFCEDCHQIRCPSCVQDEIVSYYCPNCLFEVPQATVKSEKSRCARNCFQCPICQNTLSVVSSSESAVGTQSTTATAVGPYFLSCSVCRWDSQEIGITFERPNSLAPVDWAQYCPQNALFAYHHRPIVQLQKNEEALPDVKEFEHLKEHFDKFLRGPSPPAHSNLLSVSSVSAFSRMGVNPATQQQQRADEIGKYEPEVKVPNDDVAKTQSLISVKHVNEVTTLSQRVNQLHDQPYHTSKIHPQRINLRIKRSKRCRTCRHILIKPEQKAQATRFKIKLVAMIYIPTISIVKLPKKNWPLQLGIPTQFVLKFTNPLYEEISVTLATPHQETEEQRRRGSRTSSSTDGVSSAKQSLEHKEEPKTCGKPPFLWTKQVTLLSPHFTVGPYDEVWGYDEELSSLSGATTPGSASIRSGTSGFSFKREKHNSLAAGWEAGVYEKRNNFTSILVEVVPEKEGEFKVREWFPILVTYTYRPDDDNKMDTAGDAVDAVDDDASSTHSSVYTDEDGNVSHSHKAGAARHSDDEKSEEGLKSYSFWTVVGLGEVVARDATV</sequence>
<dbReference type="GO" id="GO:0001725">
    <property type="term" value="C:stress fiber"/>
    <property type="evidence" value="ECO:0007669"/>
    <property type="project" value="UniProtKB-SubCell"/>
</dbReference>
<keyword evidence="6" id="KW-0597">Phosphoprotein</keyword>
<evidence type="ECO:0000256" key="3">
    <source>
        <dbReference type="ARBA" id="ARBA00004657"/>
    </source>
</evidence>
<comment type="subunit">
    <text evidence="13">Subunit of dynactin, a multiprotein complex part of a tripartite complex with dynein and a adapter, such as BICDL1, BICD2 or HOOK3. The dynactin complex is built around ACTR1A/ACTB filament and consists of an actin-related filament composed of a shoulder domain, a pointed end and a barbed end. Its length is defined by its flexible shoulder domain. The soulder is composed of 2 DCTN1 subunits, 4 DCTN2 and 2 DCTN3. The 4 DCNT2 (via N-terminus) bind the ACTR1A filament and act as molecular rulers to determine the length. The pointed end is important for binding dynein-dynactin cargo adapters. Consists of 4 subunits: ACTR10, DCNT4, DCTN5 and DCTN6. The barbed end is composed of a CAPZA1:CAPZB heterodimers, which binds ACTR1A/ACTB filament and dynactin and stabilizes dynactin. Interacts with ATP7B, but not ATP7A, in a copper-dependent manner. Interacts with ANK2; this interaction is required for localization at costameres. Interacts with N4BP2L1.</text>
</comment>
<keyword evidence="4" id="KW-0963">Cytoplasm</keyword>
<keyword evidence="7" id="KW-0832">Ubl conjugation</keyword>
<evidence type="ECO:0000256" key="13">
    <source>
        <dbReference type="ARBA" id="ARBA00093507"/>
    </source>
</evidence>
<protein>
    <recommendedName>
        <fullName evidence="12">Dynactin subunit 4</fullName>
    </recommendedName>
</protein>
<gene>
    <name evidence="15" type="ORF">BC938DRAFT_471829</name>
</gene>
<dbReference type="Proteomes" id="UP000274822">
    <property type="component" value="Unassembled WGS sequence"/>
</dbReference>
<feature type="compositionally biased region" description="Low complexity" evidence="14">
    <location>
        <begin position="432"/>
        <end position="442"/>
    </location>
</feature>
<keyword evidence="16" id="KW-1185">Reference proteome</keyword>
<evidence type="ECO:0000256" key="10">
    <source>
        <dbReference type="ARBA" id="ARBA00023212"/>
    </source>
</evidence>
<keyword evidence="10" id="KW-0206">Cytoskeleton</keyword>
<accession>A0A433QUJ9</accession>
<comment type="subcellular location">
    <subcellularLocation>
        <location evidence="1">Cytoplasm</location>
        <location evidence="1">Cytoskeleton</location>
        <location evidence="1">Microtubule organizing center</location>
        <location evidence="1">Centrosome</location>
    </subcellularLocation>
    <subcellularLocation>
        <location evidence="2">Cytoplasm</location>
        <location evidence="2">Cytoskeleton</location>
        <location evidence="2">Stress fiber</location>
    </subcellularLocation>
    <subcellularLocation>
        <location evidence="3">Cytoplasm</location>
        <location evidence="3">Myofibril</location>
    </subcellularLocation>
</comment>
<evidence type="ECO:0000256" key="11">
    <source>
        <dbReference type="ARBA" id="ARBA00034776"/>
    </source>
</evidence>
<keyword evidence="9" id="KW-0175">Coiled coil</keyword>
<evidence type="ECO:0000256" key="14">
    <source>
        <dbReference type="SAM" id="MobiDB-lite"/>
    </source>
</evidence>
<evidence type="ECO:0000256" key="2">
    <source>
        <dbReference type="ARBA" id="ARBA00004529"/>
    </source>
</evidence>
<dbReference type="PANTHER" id="PTHR13034">
    <property type="entry name" value="DYNACTIN P62 SUBUNIT"/>
    <property type="match status" value="1"/>
</dbReference>
<evidence type="ECO:0000313" key="16">
    <source>
        <dbReference type="Proteomes" id="UP000274822"/>
    </source>
</evidence>